<name>A0A9P0FIZ8_BRAAE</name>
<gene>
    <name evidence="1" type="ORF">MELIAE_LOCUS7798</name>
</gene>
<keyword evidence="2" id="KW-1185">Reference proteome</keyword>
<sequence>MDVTNRKVEIKSEHLSETTQVTPKTVKRPFDVAFLMLPDEKLKQKQKIQKTYESEVCYNNNDEDEEVEIEDIPRDYKIPNGQKYYTQKQQIFDDPNLIKARNLEDLRCKGLSGSSDQKSAFTKVNLVPRLSPNPSISPDLSYQNSLSPSPPIINRNYQNFHPNMLSPTQIFKNQQFNAYQNNFIQENFTHTENPYIKNPNQELMQPHFPKMRPMYRPELSYNYQQLPAQEMMRMSQPDIRNPRRTPNLTPAPIAGRALLAGAERLCQVQHIVSHDVRSGLSHAIASQERDQRRA</sequence>
<dbReference type="EMBL" id="OV121136">
    <property type="protein sequence ID" value="CAH0556985.1"/>
    <property type="molecule type" value="Genomic_DNA"/>
</dbReference>
<dbReference type="Proteomes" id="UP001154078">
    <property type="component" value="Chromosome 5"/>
</dbReference>
<accession>A0A9P0FIZ8</accession>
<proteinExistence type="predicted"/>
<evidence type="ECO:0000313" key="1">
    <source>
        <dbReference type="EMBL" id="CAH0556985.1"/>
    </source>
</evidence>
<dbReference type="AlphaFoldDB" id="A0A9P0FIZ8"/>
<protein>
    <submittedName>
        <fullName evidence="1">Uncharacterized protein</fullName>
    </submittedName>
</protein>
<reference evidence="1" key="1">
    <citation type="submission" date="2021-12" db="EMBL/GenBank/DDBJ databases">
        <authorList>
            <person name="King R."/>
        </authorList>
    </citation>
    <scope>NUCLEOTIDE SEQUENCE</scope>
</reference>
<organism evidence="1 2">
    <name type="scientific">Brassicogethes aeneus</name>
    <name type="common">Rape pollen beetle</name>
    <name type="synonym">Meligethes aeneus</name>
    <dbReference type="NCBI Taxonomy" id="1431903"/>
    <lineage>
        <taxon>Eukaryota</taxon>
        <taxon>Metazoa</taxon>
        <taxon>Ecdysozoa</taxon>
        <taxon>Arthropoda</taxon>
        <taxon>Hexapoda</taxon>
        <taxon>Insecta</taxon>
        <taxon>Pterygota</taxon>
        <taxon>Neoptera</taxon>
        <taxon>Endopterygota</taxon>
        <taxon>Coleoptera</taxon>
        <taxon>Polyphaga</taxon>
        <taxon>Cucujiformia</taxon>
        <taxon>Nitidulidae</taxon>
        <taxon>Meligethinae</taxon>
        <taxon>Brassicogethes</taxon>
    </lineage>
</organism>
<evidence type="ECO:0000313" key="2">
    <source>
        <dbReference type="Proteomes" id="UP001154078"/>
    </source>
</evidence>
<dbReference type="OrthoDB" id="5814089at2759"/>